<gene>
    <name evidence="3" type="ORF">DYB32_004706</name>
</gene>
<dbReference type="GO" id="GO:0051959">
    <property type="term" value="F:dynein light intermediate chain binding"/>
    <property type="evidence" value="ECO:0007669"/>
    <property type="project" value="InterPro"/>
</dbReference>
<dbReference type="GO" id="GO:0030286">
    <property type="term" value="C:dynein complex"/>
    <property type="evidence" value="ECO:0007669"/>
    <property type="project" value="InterPro"/>
</dbReference>
<dbReference type="Gene3D" id="1.20.920.60">
    <property type="match status" value="1"/>
</dbReference>
<dbReference type="Proteomes" id="UP000285060">
    <property type="component" value="Unassembled WGS sequence"/>
</dbReference>
<dbReference type="GO" id="GO:0007018">
    <property type="term" value="P:microtubule-based movement"/>
    <property type="evidence" value="ECO:0007669"/>
    <property type="project" value="InterPro"/>
</dbReference>
<dbReference type="EMBL" id="QUSY01000369">
    <property type="protein sequence ID" value="RHY29984.1"/>
    <property type="molecule type" value="Genomic_DNA"/>
</dbReference>
<evidence type="ECO:0000259" key="2">
    <source>
        <dbReference type="Pfam" id="PF12777"/>
    </source>
</evidence>
<feature type="domain" description="Dynein heavy chain coiled coil stalk" evidence="2">
    <location>
        <begin position="55"/>
        <end position="158"/>
    </location>
</feature>
<dbReference type="InterPro" id="IPR026983">
    <property type="entry name" value="DHC"/>
</dbReference>
<evidence type="ECO:0000313" key="3">
    <source>
        <dbReference type="EMBL" id="RHY29984.1"/>
    </source>
</evidence>
<sequence>MRKKERWLRPLKSSASSPSSSTSGAVSSNSTTTSLVDIVIRYEKQRAIEQKLHDSFADEERAYQVMKNAIDEEKRNLQCEIDQTVPEIQAAIMSLNKINKLHITEMKSFTSPPDLVCVLLGHGASPTWDDALFVLCDMKFLDRLKFFDKDNIQDSRLECTVRAATEAWRVCEAKTKALHTAWKDNEAKKVELQTEFHHLRERTVAIDRVSIVFENIKPVLRKQLHHLKSADETIMGFATESVRSIAFVNLVIGTILVDRVGQVNEAAMWDLLQVLNECRILNERLLDDLNHRQTHVDHLLRQIALSQANLLTCEEDMMSLVTRMSLLTQSLGNIEIKTNALSQIEQSRSPIGRRGLTLLDAAGTFGINKPHKCIAMLQYSITKLPMDVVLQPIGQICTHVTAAFIQEALHSLPSEVHLGFCFYVALGI</sequence>
<keyword evidence="4" id="KW-1185">Reference proteome</keyword>
<organism evidence="3 4">
    <name type="scientific">Aphanomyces invadans</name>
    <dbReference type="NCBI Taxonomy" id="157072"/>
    <lineage>
        <taxon>Eukaryota</taxon>
        <taxon>Sar</taxon>
        <taxon>Stramenopiles</taxon>
        <taxon>Oomycota</taxon>
        <taxon>Saprolegniomycetes</taxon>
        <taxon>Saprolegniales</taxon>
        <taxon>Verrucalvaceae</taxon>
        <taxon>Aphanomyces</taxon>
    </lineage>
</organism>
<dbReference type="InterPro" id="IPR024743">
    <property type="entry name" value="Dynein_HC_stalk"/>
</dbReference>
<dbReference type="VEuPathDB" id="FungiDB:H310_03027"/>
<protein>
    <recommendedName>
        <fullName evidence="2">Dynein heavy chain coiled coil stalk domain-containing protein</fullName>
    </recommendedName>
</protein>
<feature type="region of interest" description="Disordered" evidence="1">
    <location>
        <begin position="1"/>
        <end position="29"/>
    </location>
</feature>
<comment type="caution">
    <text evidence="3">The sequence shown here is derived from an EMBL/GenBank/DDBJ whole genome shotgun (WGS) entry which is preliminary data.</text>
</comment>
<evidence type="ECO:0000256" key="1">
    <source>
        <dbReference type="SAM" id="MobiDB-lite"/>
    </source>
</evidence>
<accession>A0A418AWQ9</accession>
<dbReference type="GO" id="GO:0045505">
    <property type="term" value="F:dynein intermediate chain binding"/>
    <property type="evidence" value="ECO:0007669"/>
    <property type="project" value="InterPro"/>
</dbReference>
<dbReference type="PANTHER" id="PTHR22878">
    <property type="entry name" value="DYNEIN HEAVY CHAIN 6, AXONEMAL-LIKE-RELATED"/>
    <property type="match status" value="1"/>
</dbReference>
<proteinExistence type="predicted"/>
<dbReference type="AlphaFoldDB" id="A0A418AWQ9"/>
<feature type="compositionally biased region" description="Low complexity" evidence="1">
    <location>
        <begin position="13"/>
        <end position="29"/>
    </location>
</feature>
<evidence type="ECO:0000313" key="4">
    <source>
        <dbReference type="Proteomes" id="UP000285060"/>
    </source>
</evidence>
<dbReference type="Pfam" id="PF12777">
    <property type="entry name" value="MT"/>
    <property type="match status" value="1"/>
</dbReference>
<name>A0A418AWQ9_9STRA</name>
<reference evidence="3 4" key="1">
    <citation type="submission" date="2018-08" db="EMBL/GenBank/DDBJ databases">
        <title>Aphanomyces genome sequencing and annotation.</title>
        <authorList>
            <person name="Minardi D."/>
            <person name="Oidtmann B."/>
            <person name="Van Der Giezen M."/>
            <person name="Studholme D.J."/>
        </authorList>
    </citation>
    <scope>NUCLEOTIDE SEQUENCE [LARGE SCALE GENOMIC DNA]</scope>
    <source>
        <strain evidence="3 4">NJM0002</strain>
    </source>
</reference>